<feature type="transmembrane region" description="Helical" evidence="8">
    <location>
        <begin position="244"/>
        <end position="261"/>
    </location>
</feature>
<evidence type="ECO:0000256" key="7">
    <source>
        <dbReference type="ARBA" id="ARBA00023136"/>
    </source>
</evidence>
<evidence type="ECO:0000313" key="11">
    <source>
        <dbReference type="Proteomes" id="UP000549394"/>
    </source>
</evidence>
<dbReference type="InterPro" id="IPR012171">
    <property type="entry name" value="Fatty_acid_desaturase"/>
</dbReference>
<feature type="transmembrane region" description="Helical" evidence="8">
    <location>
        <begin position="281"/>
        <end position="301"/>
    </location>
</feature>
<dbReference type="OrthoDB" id="260091at2759"/>
<dbReference type="GO" id="GO:0006629">
    <property type="term" value="P:lipid metabolic process"/>
    <property type="evidence" value="ECO:0007669"/>
    <property type="project" value="UniProtKB-KW"/>
</dbReference>
<dbReference type="InterPro" id="IPR036400">
    <property type="entry name" value="Cyt_B5-like_heme/steroid_sf"/>
</dbReference>
<dbReference type="PIRSF" id="PIRSF015921">
    <property type="entry name" value="FA_sphinglp_des"/>
    <property type="match status" value="1"/>
</dbReference>
<dbReference type="InterPro" id="IPR001199">
    <property type="entry name" value="Cyt_B5-like_heme/steroid-bd"/>
</dbReference>
<protein>
    <submittedName>
        <fullName evidence="10">DgyrCDS7195</fullName>
    </submittedName>
</protein>
<dbReference type="Pfam" id="PF00173">
    <property type="entry name" value="Cyt-b5"/>
    <property type="match status" value="1"/>
</dbReference>
<name>A0A7I8VSL9_9ANNE</name>
<dbReference type="Pfam" id="PF00487">
    <property type="entry name" value="FA_desaturase"/>
    <property type="match status" value="1"/>
</dbReference>
<dbReference type="GO" id="GO:0016717">
    <property type="term" value="F:oxidoreductase activity, acting on paired donors, with oxidation of a pair of donors resulting in the reduction of molecular oxygen to two molecules of water"/>
    <property type="evidence" value="ECO:0007669"/>
    <property type="project" value="TreeGrafter"/>
</dbReference>
<keyword evidence="3 8" id="KW-0812">Transmembrane</keyword>
<evidence type="ECO:0000256" key="4">
    <source>
        <dbReference type="ARBA" id="ARBA00022989"/>
    </source>
</evidence>
<feature type="transmembrane region" description="Helical" evidence="8">
    <location>
        <begin position="111"/>
        <end position="132"/>
    </location>
</feature>
<reference evidence="10 11" key="1">
    <citation type="submission" date="2020-08" db="EMBL/GenBank/DDBJ databases">
        <authorList>
            <person name="Hejnol A."/>
        </authorList>
    </citation>
    <scope>NUCLEOTIDE SEQUENCE [LARGE SCALE GENOMIC DNA]</scope>
</reference>
<dbReference type="PANTHER" id="PTHR19353:SF88">
    <property type="entry name" value="DELTA(5) FATTY ACID DESATURASE FAT-4"/>
    <property type="match status" value="1"/>
</dbReference>
<evidence type="ECO:0000256" key="1">
    <source>
        <dbReference type="ARBA" id="ARBA00004141"/>
    </source>
</evidence>
<organism evidence="10 11">
    <name type="scientific">Dimorphilus gyrociliatus</name>
    <dbReference type="NCBI Taxonomy" id="2664684"/>
    <lineage>
        <taxon>Eukaryota</taxon>
        <taxon>Metazoa</taxon>
        <taxon>Spiralia</taxon>
        <taxon>Lophotrochozoa</taxon>
        <taxon>Annelida</taxon>
        <taxon>Polychaeta</taxon>
        <taxon>Polychaeta incertae sedis</taxon>
        <taxon>Dinophilidae</taxon>
        <taxon>Dimorphilus</taxon>
    </lineage>
</organism>
<keyword evidence="5" id="KW-0560">Oxidoreductase</keyword>
<dbReference type="EMBL" id="CAJFCJ010000009">
    <property type="protein sequence ID" value="CAD5118500.1"/>
    <property type="molecule type" value="Genomic_DNA"/>
</dbReference>
<evidence type="ECO:0000256" key="6">
    <source>
        <dbReference type="ARBA" id="ARBA00023098"/>
    </source>
</evidence>
<keyword evidence="11" id="KW-1185">Reference proteome</keyword>
<comment type="similarity">
    <text evidence="2">Belongs to the fatty acid desaturase type 1 family.</text>
</comment>
<gene>
    <name evidence="10" type="ORF">DGYR_LOCUS6869</name>
</gene>
<evidence type="ECO:0000256" key="5">
    <source>
        <dbReference type="ARBA" id="ARBA00023002"/>
    </source>
</evidence>
<dbReference type="PANTHER" id="PTHR19353">
    <property type="entry name" value="FATTY ACID DESATURASE 2"/>
    <property type="match status" value="1"/>
</dbReference>
<evidence type="ECO:0000256" key="2">
    <source>
        <dbReference type="ARBA" id="ARBA00009295"/>
    </source>
</evidence>
<sequence length="426" mass="50879">MVEDSNMYTWEEVEQRVKSGEKWIVVENKIYNVKNWQRKHPGGAKIIAHFHGQDATEAWRSMHNDLKLIQKYMNPLLVGRIKNAKTNQLTEDFGQLREKFKNMELFKVQPIFYLLHFLHIIGIECVAWYLLWQFGDCWPVWLVSAGLLATAQAQAGWTQHDYGHLSVFNNFKLNHLFHQITIGHLKGASSHWWNFRHFQHHVKPNIHKKDPDITLPQVFLLGDHLPREWGSQKRGKAPYNHQHNYFWILGPWFLLPGYFHLENIYFVLMRRDWYDVLWMSTFFLKFFYLGNSILAGGWATFKFYMFVRWLESHWFVFVTQMNHLPMEIGKDHNNDWVTSQLISTCNVEPGLFNNWFSGHLNFQIEHHLFPTMPRHNYPKVAPYVKDLCKKHNVTYVEKKLGTAFADIIRSLRKSGKLWFNAYYHID</sequence>
<dbReference type="Gene3D" id="3.10.120.10">
    <property type="entry name" value="Cytochrome b5-like heme/steroid binding domain"/>
    <property type="match status" value="1"/>
</dbReference>
<keyword evidence="6" id="KW-0443">Lipid metabolism</keyword>
<keyword evidence="4 8" id="KW-1133">Transmembrane helix</keyword>
<dbReference type="SMART" id="SM01117">
    <property type="entry name" value="Cyt-b5"/>
    <property type="match status" value="1"/>
</dbReference>
<proteinExistence type="inferred from homology"/>
<dbReference type="PROSITE" id="PS50255">
    <property type="entry name" value="CYTOCHROME_B5_2"/>
    <property type="match status" value="1"/>
</dbReference>
<feature type="domain" description="Cytochrome b5 heme-binding" evidence="9">
    <location>
        <begin position="5"/>
        <end position="82"/>
    </location>
</feature>
<evidence type="ECO:0000256" key="3">
    <source>
        <dbReference type="ARBA" id="ARBA00022692"/>
    </source>
</evidence>
<dbReference type="InterPro" id="IPR005804">
    <property type="entry name" value="FA_desaturase_dom"/>
</dbReference>
<accession>A0A7I8VSL9</accession>
<evidence type="ECO:0000256" key="8">
    <source>
        <dbReference type="SAM" id="Phobius"/>
    </source>
</evidence>
<comment type="subcellular location">
    <subcellularLocation>
        <location evidence="1">Membrane</location>
        <topology evidence="1">Multi-pass membrane protein</topology>
    </subcellularLocation>
</comment>
<dbReference type="SUPFAM" id="SSF55856">
    <property type="entry name" value="Cytochrome b5-like heme/steroid binding domain"/>
    <property type="match status" value="1"/>
</dbReference>
<evidence type="ECO:0000259" key="9">
    <source>
        <dbReference type="PROSITE" id="PS50255"/>
    </source>
</evidence>
<dbReference type="Proteomes" id="UP000549394">
    <property type="component" value="Unassembled WGS sequence"/>
</dbReference>
<keyword evidence="7 8" id="KW-0472">Membrane</keyword>
<evidence type="ECO:0000313" key="10">
    <source>
        <dbReference type="EMBL" id="CAD5118500.1"/>
    </source>
</evidence>
<comment type="caution">
    <text evidence="10">The sequence shown here is derived from an EMBL/GenBank/DDBJ whole genome shotgun (WGS) entry which is preliminary data.</text>
</comment>
<dbReference type="GO" id="GO:0016020">
    <property type="term" value="C:membrane"/>
    <property type="evidence" value="ECO:0007669"/>
    <property type="project" value="UniProtKB-SubCell"/>
</dbReference>
<dbReference type="CDD" id="cd03506">
    <property type="entry name" value="Delta6-FADS-like"/>
    <property type="match status" value="1"/>
</dbReference>
<dbReference type="AlphaFoldDB" id="A0A7I8VSL9"/>